<dbReference type="AlphaFoldDB" id="U2NWB4"/>
<name>U2NWB4_EUBRA</name>
<proteinExistence type="predicted"/>
<comment type="caution">
    <text evidence="1">The sequence shown here is derived from an EMBL/GenBank/DDBJ whole genome shotgun (WGS) entry which is preliminary data.</text>
</comment>
<dbReference type="EMBL" id="AWVJ01000177">
    <property type="protein sequence ID" value="ERK42360.1"/>
    <property type="molecule type" value="Genomic_DNA"/>
</dbReference>
<sequence>MISTAVHFCQSNPCILNRKNDRNSKKRKKFYAINTKTQSETWTIISKLVKKHL</sequence>
<accession>U2NWB4</accession>
<keyword evidence="2" id="KW-1185">Reference proteome</keyword>
<evidence type="ECO:0000313" key="1">
    <source>
        <dbReference type="EMBL" id="ERK42360.1"/>
    </source>
</evidence>
<protein>
    <submittedName>
        <fullName evidence="1">Uncharacterized protein</fullName>
    </submittedName>
</protein>
<reference evidence="1 2" key="1">
    <citation type="submission" date="2013-06" db="EMBL/GenBank/DDBJ databases">
        <authorList>
            <person name="Weinstock G."/>
            <person name="Sodergren E."/>
            <person name="Lobos E.A."/>
            <person name="Fulton L."/>
            <person name="Fulton R."/>
            <person name="Courtney L."/>
            <person name="Fronick C."/>
            <person name="O'Laughlin M."/>
            <person name="Godfrey J."/>
            <person name="Wilson R.M."/>
            <person name="Miner T."/>
            <person name="Farmer C."/>
            <person name="Delehaunty K."/>
            <person name="Cordes M."/>
            <person name="Minx P."/>
            <person name="Tomlinson C."/>
            <person name="Chen J."/>
            <person name="Wollam A."/>
            <person name="Pepin K.H."/>
            <person name="Bhonagiri V."/>
            <person name="Zhang X."/>
            <person name="Warren W."/>
            <person name="Mitreva M."/>
            <person name="Mardis E.R."/>
            <person name="Wilson R.K."/>
        </authorList>
    </citation>
    <scope>NUCLEOTIDE SEQUENCE [LARGE SCALE GENOMIC DNA]</scope>
    <source>
        <strain evidence="1 2">ATCC 29099</strain>
    </source>
</reference>
<gene>
    <name evidence="1" type="ORF">HMPREF0373_02943</name>
</gene>
<evidence type="ECO:0000313" key="2">
    <source>
        <dbReference type="Proteomes" id="UP000016608"/>
    </source>
</evidence>
<organism evidence="1 2">
    <name type="scientific">Eubacterium ramulus ATCC 29099</name>
    <dbReference type="NCBI Taxonomy" id="1256908"/>
    <lineage>
        <taxon>Bacteria</taxon>
        <taxon>Bacillati</taxon>
        <taxon>Bacillota</taxon>
        <taxon>Clostridia</taxon>
        <taxon>Eubacteriales</taxon>
        <taxon>Eubacteriaceae</taxon>
        <taxon>Eubacterium</taxon>
    </lineage>
</organism>
<dbReference type="HOGENOM" id="CLU_3061670_0_0_9"/>
<dbReference type="Proteomes" id="UP000016608">
    <property type="component" value="Unassembled WGS sequence"/>
</dbReference>